<sequence length="94" mass="10267">MSSAVEYLGFAAAACTTCSFIPQVRLVWRERQAQGVSLSMYLIMTFGVFLWLCYGLMIDAWPVVAANGATLVLASSVLIMKWRFERGGAAAPRA</sequence>
<keyword evidence="4 5" id="KW-0472">Membrane</keyword>
<proteinExistence type="predicted"/>
<dbReference type="NCBIfam" id="NF037968">
    <property type="entry name" value="SemiSWEET_2"/>
    <property type="match status" value="1"/>
</dbReference>
<evidence type="ECO:0000256" key="2">
    <source>
        <dbReference type="ARBA" id="ARBA00022692"/>
    </source>
</evidence>
<dbReference type="Pfam" id="PF04193">
    <property type="entry name" value="PQ-loop"/>
    <property type="match status" value="1"/>
</dbReference>
<evidence type="ECO:0000313" key="6">
    <source>
        <dbReference type="EMBL" id="MDC8757772.1"/>
    </source>
</evidence>
<keyword evidence="7" id="KW-1185">Reference proteome</keyword>
<dbReference type="InterPro" id="IPR047662">
    <property type="entry name" value="SemiSWEET"/>
</dbReference>
<gene>
    <name evidence="6" type="ORF">OIK44_09250</name>
</gene>
<accession>A0ABT5JYI5</accession>
<reference evidence="6 7" key="1">
    <citation type="submission" date="2022-10" db="EMBL/GenBank/DDBJ databases">
        <title>Janthinobacterium sp. hw3 Genome sequencing.</title>
        <authorList>
            <person name="Park S."/>
        </authorList>
    </citation>
    <scope>NUCLEOTIDE SEQUENCE [LARGE SCALE GENOMIC DNA]</scope>
    <source>
        <strain evidence="7">hw3</strain>
    </source>
</reference>
<name>A0ABT5JYI5_9BURK</name>
<feature type="transmembrane region" description="Helical" evidence="5">
    <location>
        <begin position="6"/>
        <end position="28"/>
    </location>
</feature>
<keyword evidence="3 5" id="KW-1133">Transmembrane helix</keyword>
<dbReference type="Gene3D" id="1.20.1280.290">
    <property type="match status" value="1"/>
</dbReference>
<evidence type="ECO:0000256" key="5">
    <source>
        <dbReference type="SAM" id="Phobius"/>
    </source>
</evidence>
<keyword evidence="2 5" id="KW-0812">Transmembrane</keyword>
<evidence type="ECO:0000256" key="1">
    <source>
        <dbReference type="ARBA" id="ARBA00004141"/>
    </source>
</evidence>
<feature type="transmembrane region" description="Helical" evidence="5">
    <location>
        <begin position="64"/>
        <end position="84"/>
    </location>
</feature>
<dbReference type="EMBL" id="JAQQXR010000003">
    <property type="protein sequence ID" value="MDC8757772.1"/>
    <property type="molecule type" value="Genomic_DNA"/>
</dbReference>
<dbReference type="Proteomes" id="UP001221208">
    <property type="component" value="Unassembled WGS sequence"/>
</dbReference>
<comment type="caution">
    <text evidence="6">The sequence shown here is derived from an EMBL/GenBank/DDBJ whole genome shotgun (WGS) entry which is preliminary data.</text>
</comment>
<evidence type="ECO:0000256" key="3">
    <source>
        <dbReference type="ARBA" id="ARBA00022989"/>
    </source>
</evidence>
<dbReference type="InterPro" id="IPR006603">
    <property type="entry name" value="PQ-loop_rpt"/>
</dbReference>
<evidence type="ECO:0000256" key="4">
    <source>
        <dbReference type="ARBA" id="ARBA00023136"/>
    </source>
</evidence>
<feature type="transmembrane region" description="Helical" evidence="5">
    <location>
        <begin position="40"/>
        <end position="58"/>
    </location>
</feature>
<protein>
    <submittedName>
        <fullName evidence="6">SemiSWEET transporter</fullName>
    </submittedName>
</protein>
<organism evidence="6 7">
    <name type="scientific">Janthinobacterium fluminis</name>
    <dbReference type="NCBI Taxonomy" id="2987524"/>
    <lineage>
        <taxon>Bacteria</taxon>
        <taxon>Pseudomonadati</taxon>
        <taxon>Pseudomonadota</taxon>
        <taxon>Betaproteobacteria</taxon>
        <taxon>Burkholderiales</taxon>
        <taxon>Oxalobacteraceae</taxon>
        <taxon>Janthinobacterium</taxon>
    </lineage>
</organism>
<dbReference type="RefSeq" id="WP_273670449.1">
    <property type="nucleotide sequence ID" value="NZ_JAQQXR010000003.1"/>
</dbReference>
<evidence type="ECO:0000313" key="7">
    <source>
        <dbReference type="Proteomes" id="UP001221208"/>
    </source>
</evidence>
<comment type="subcellular location">
    <subcellularLocation>
        <location evidence="1">Membrane</location>
        <topology evidence="1">Multi-pass membrane protein</topology>
    </subcellularLocation>
</comment>